<dbReference type="KEGG" id="aym:YM304_02430"/>
<dbReference type="Gene3D" id="2.40.50.140">
    <property type="entry name" value="Nucleic acid-binding proteins"/>
    <property type="match status" value="1"/>
</dbReference>
<protein>
    <recommendedName>
        <fullName evidence="7">NfeD-like C-terminal domain-containing protein</fullName>
    </recommendedName>
</protein>
<feature type="transmembrane region" description="Helical" evidence="6">
    <location>
        <begin position="13"/>
        <end position="30"/>
    </location>
</feature>
<evidence type="ECO:0000313" key="8">
    <source>
        <dbReference type="EMBL" id="BAN00557.1"/>
    </source>
</evidence>
<dbReference type="Pfam" id="PF01957">
    <property type="entry name" value="NfeD"/>
    <property type="match status" value="1"/>
</dbReference>
<gene>
    <name evidence="8" type="ORF">YM304_02430</name>
</gene>
<feature type="compositionally biased region" description="Pro residues" evidence="5">
    <location>
        <begin position="163"/>
        <end position="174"/>
    </location>
</feature>
<dbReference type="InterPro" id="IPR012340">
    <property type="entry name" value="NA-bd_OB-fold"/>
</dbReference>
<sequence>MIAILDLGLDLNVWPWVWLGVAVVFAIVELTVLAGTFVLLPFALSAFVAALAGWYDAPIEAQWAIFILGGAALWALFWKYAKRFMAEHTNPEGVGADRLVGMTAIVTKPIDPDDVDRRGRVKVAGEDWGALTEGRGLLAEGTKVQVTAMSGTRVIVTPLDIPLSPPPASGPPLNRPASPAEQPARKEQT</sequence>
<dbReference type="PANTHER" id="PTHR33507:SF3">
    <property type="entry name" value="INNER MEMBRANE PROTEIN YBBJ"/>
    <property type="match status" value="1"/>
</dbReference>
<evidence type="ECO:0000256" key="2">
    <source>
        <dbReference type="ARBA" id="ARBA00022692"/>
    </source>
</evidence>
<evidence type="ECO:0000256" key="1">
    <source>
        <dbReference type="ARBA" id="ARBA00004141"/>
    </source>
</evidence>
<evidence type="ECO:0000313" key="9">
    <source>
        <dbReference type="Proteomes" id="UP000011863"/>
    </source>
</evidence>
<dbReference type="InterPro" id="IPR052165">
    <property type="entry name" value="Membrane_assoc_protease"/>
</dbReference>
<keyword evidence="2 6" id="KW-0812">Transmembrane</keyword>
<feature type="domain" description="NfeD-like C-terminal" evidence="7">
    <location>
        <begin position="96"/>
        <end position="158"/>
    </location>
</feature>
<evidence type="ECO:0000256" key="6">
    <source>
        <dbReference type="SAM" id="Phobius"/>
    </source>
</evidence>
<keyword evidence="4 6" id="KW-0472">Membrane</keyword>
<feature type="region of interest" description="Disordered" evidence="5">
    <location>
        <begin position="159"/>
        <end position="189"/>
    </location>
</feature>
<evidence type="ECO:0000256" key="4">
    <source>
        <dbReference type="ARBA" id="ARBA00023136"/>
    </source>
</evidence>
<comment type="subcellular location">
    <subcellularLocation>
        <location evidence="1">Membrane</location>
        <topology evidence="1">Multi-pass membrane protein</topology>
    </subcellularLocation>
</comment>
<dbReference type="RefSeq" id="WP_015439805.1">
    <property type="nucleotide sequence ID" value="NC_020520.1"/>
</dbReference>
<dbReference type="GO" id="GO:0005886">
    <property type="term" value="C:plasma membrane"/>
    <property type="evidence" value="ECO:0007669"/>
    <property type="project" value="TreeGrafter"/>
</dbReference>
<keyword evidence="3 6" id="KW-1133">Transmembrane helix</keyword>
<dbReference type="SUPFAM" id="SSF141322">
    <property type="entry name" value="NfeD domain-like"/>
    <property type="match status" value="1"/>
</dbReference>
<evidence type="ECO:0000256" key="3">
    <source>
        <dbReference type="ARBA" id="ARBA00022989"/>
    </source>
</evidence>
<evidence type="ECO:0000256" key="5">
    <source>
        <dbReference type="SAM" id="MobiDB-lite"/>
    </source>
</evidence>
<dbReference type="InterPro" id="IPR002810">
    <property type="entry name" value="NfeD-like_C"/>
</dbReference>
<dbReference type="PANTHER" id="PTHR33507">
    <property type="entry name" value="INNER MEMBRANE PROTEIN YBBJ"/>
    <property type="match status" value="1"/>
</dbReference>
<dbReference type="AlphaFoldDB" id="A0A6C7DZD8"/>
<accession>A0A6C7DZD8</accession>
<name>A0A6C7DZD8_ILUCY</name>
<reference evidence="8 9" key="1">
    <citation type="journal article" date="2013" name="Int. J. Syst. Evol. Microbiol.">
        <title>Ilumatobacter nonamiense sp. nov. and Ilumatobacter coccineum sp. nov., isolated from seashore sand.</title>
        <authorList>
            <person name="Matsumoto A."/>
            <person name="Kasai H."/>
            <person name="Matsuo Y."/>
            <person name="Shizuri Y."/>
            <person name="Ichikawa N."/>
            <person name="Fujita N."/>
            <person name="Omura S."/>
            <person name="Takahashi Y."/>
        </authorList>
    </citation>
    <scope>NUCLEOTIDE SEQUENCE [LARGE SCALE GENOMIC DNA]</scope>
    <source>
        <strain evidence="9">NBRC 103263 / KCTC 29153 / YM16-304</strain>
    </source>
</reference>
<dbReference type="Proteomes" id="UP000011863">
    <property type="component" value="Chromosome"/>
</dbReference>
<evidence type="ECO:0000259" key="7">
    <source>
        <dbReference type="Pfam" id="PF01957"/>
    </source>
</evidence>
<feature type="transmembrane region" description="Helical" evidence="6">
    <location>
        <begin position="61"/>
        <end position="78"/>
    </location>
</feature>
<keyword evidence="9" id="KW-1185">Reference proteome</keyword>
<dbReference type="OrthoDB" id="5186186at2"/>
<proteinExistence type="predicted"/>
<organism evidence="8 9">
    <name type="scientific">Ilumatobacter coccineus (strain NBRC 103263 / KCTC 29153 / YM16-304)</name>
    <dbReference type="NCBI Taxonomy" id="1313172"/>
    <lineage>
        <taxon>Bacteria</taxon>
        <taxon>Bacillati</taxon>
        <taxon>Actinomycetota</taxon>
        <taxon>Acidimicrobiia</taxon>
        <taxon>Acidimicrobiales</taxon>
        <taxon>Ilumatobacteraceae</taxon>
        <taxon>Ilumatobacter</taxon>
    </lineage>
</organism>
<dbReference type="EMBL" id="AP012057">
    <property type="protein sequence ID" value="BAN00557.1"/>
    <property type="molecule type" value="Genomic_DNA"/>
</dbReference>